<evidence type="ECO:0000313" key="2">
    <source>
        <dbReference type="EMBL" id="KAF2600876.1"/>
    </source>
</evidence>
<name>A0A8S9L667_BRACR</name>
<protein>
    <submittedName>
        <fullName evidence="2">Uncharacterized protein</fullName>
    </submittedName>
</protein>
<proteinExistence type="predicted"/>
<reference evidence="2" key="1">
    <citation type="submission" date="2019-12" db="EMBL/GenBank/DDBJ databases">
        <title>Genome sequencing and annotation of Brassica cretica.</title>
        <authorList>
            <person name="Studholme D.J."/>
            <person name="Sarris P.F."/>
        </authorList>
    </citation>
    <scope>NUCLEOTIDE SEQUENCE</scope>
    <source>
        <strain evidence="2">PFS-001/15</strain>
        <tissue evidence="2">Leaf</tissue>
    </source>
</reference>
<gene>
    <name evidence="2" type="ORF">F2Q68_00009926</name>
</gene>
<dbReference type="EMBL" id="QGKW02000717">
    <property type="protein sequence ID" value="KAF2600876.1"/>
    <property type="molecule type" value="Genomic_DNA"/>
</dbReference>
<feature type="region of interest" description="Disordered" evidence="1">
    <location>
        <begin position="473"/>
        <end position="499"/>
    </location>
</feature>
<dbReference type="Proteomes" id="UP000712281">
    <property type="component" value="Unassembled WGS sequence"/>
</dbReference>
<feature type="compositionally biased region" description="Basic and acidic residues" evidence="1">
    <location>
        <begin position="479"/>
        <end position="492"/>
    </location>
</feature>
<sequence length="650" mass="73552">MWCLKTIQSKNLVIVLVVHNLAYIFSQRPRPCCSGGRWFSPPSGAVPLGLVLCLSGFDRSYLVPWSRERFSWVPATVVILSLVVGVLVEPETFVGLGSLGVWTQPALMWVSTSSIENGEAGFERVFDGVAFFWLSPLCSMFAYVEVMFECSLDPRLSCAVPYFLIDGFLRIFWYIPSSTRSNKKTQLLFSSDPASLERSICKGIRSSLQRNTFLIDRQQHLFVARFLSATVDPDTSLVDRHSPPPSTEDTLLPSTDIFHPTSIDTSVRTSIDTQPGDMVATLILVRDERGDLQDQEGHMRNAVDDDFWQVVKQEKLQEGDFEVESSMSFGGSHWCRSMPDFEHRSTGSPEHRSTTPMESTASCITVRILTHEEFAARHPHPPIPIYRSSGRIVRDLEVQIGNALIPVDFHVLDIKLNWNSFLLLGRAFLSTNAIPVKKLQTSSRRIDDPGLIAACHCGAEYETEYSASIETHTSTSIDSAHHKSTDTPKEESVDNSPDDWENDYYNPTMAVHTRHTIHMEEYDEDYEKERPIEYKAVLDEEDRILHHSSWKRNVPSIDGTVSTSIDTHPHQTNQKRASTDISYYPSIDTGVDRVQEGDYSIGSWPDDHHHESYAVETGIHEPVADELHKGFTYEELLNMQRVDEAEQHRA</sequence>
<evidence type="ECO:0000313" key="3">
    <source>
        <dbReference type="Proteomes" id="UP000712281"/>
    </source>
</evidence>
<evidence type="ECO:0000256" key="1">
    <source>
        <dbReference type="SAM" id="MobiDB-lite"/>
    </source>
</evidence>
<organism evidence="2 3">
    <name type="scientific">Brassica cretica</name>
    <name type="common">Mustard</name>
    <dbReference type="NCBI Taxonomy" id="69181"/>
    <lineage>
        <taxon>Eukaryota</taxon>
        <taxon>Viridiplantae</taxon>
        <taxon>Streptophyta</taxon>
        <taxon>Embryophyta</taxon>
        <taxon>Tracheophyta</taxon>
        <taxon>Spermatophyta</taxon>
        <taxon>Magnoliopsida</taxon>
        <taxon>eudicotyledons</taxon>
        <taxon>Gunneridae</taxon>
        <taxon>Pentapetalae</taxon>
        <taxon>rosids</taxon>
        <taxon>malvids</taxon>
        <taxon>Brassicales</taxon>
        <taxon>Brassicaceae</taxon>
        <taxon>Brassiceae</taxon>
        <taxon>Brassica</taxon>
    </lineage>
</organism>
<comment type="caution">
    <text evidence="2">The sequence shown here is derived from an EMBL/GenBank/DDBJ whole genome shotgun (WGS) entry which is preliminary data.</text>
</comment>
<dbReference type="AlphaFoldDB" id="A0A8S9L667"/>
<accession>A0A8S9L667</accession>